<dbReference type="OrthoDB" id="571248at2"/>
<evidence type="ECO:0000259" key="1">
    <source>
        <dbReference type="Pfam" id="PF01266"/>
    </source>
</evidence>
<accession>A0A1M6BP75</accession>
<reference evidence="2 3" key="1">
    <citation type="submission" date="2016-11" db="EMBL/GenBank/DDBJ databases">
        <authorList>
            <person name="Jaros S."/>
            <person name="Januszkiewicz K."/>
            <person name="Wedrychowicz H."/>
        </authorList>
    </citation>
    <scope>NUCLEOTIDE SEQUENCE [LARGE SCALE GENOMIC DNA]</scope>
    <source>
        <strain evidence="2 3">DSM 25479</strain>
    </source>
</reference>
<protein>
    <submittedName>
        <fullName evidence="2">Glycine/D-amino acid oxidase</fullName>
    </submittedName>
</protein>
<dbReference type="InterPro" id="IPR006076">
    <property type="entry name" value="FAD-dep_OxRdtase"/>
</dbReference>
<dbReference type="SUPFAM" id="SSF51905">
    <property type="entry name" value="FAD/NAD(P)-binding domain"/>
    <property type="match status" value="1"/>
</dbReference>
<organism evidence="2 3">
    <name type="scientific">Cruoricaptor ignavus</name>
    <dbReference type="NCBI Taxonomy" id="1118202"/>
    <lineage>
        <taxon>Bacteria</taxon>
        <taxon>Pseudomonadati</taxon>
        <taxon>Bacteroidota</taxon>
        <taxon>Flavobacteriia</taxon>
        <taxon>Flavobacteriales</taxon>
        <taxon>Weeksellaceae</taxon>
        <taxon>Cruoricaptor</taxon>
    </lineage>
</organism>
<dbReference type="Gene3D" id="3.50.50.60">
    <property type="entry name" value="FAD/NAD(P)-binding domain"/>
    <property type="match status" value="1"/>
</dbReference>
<dbReference type="PANTHER" id="PTHR13847">
    <property type="entry name" value="SARCOSINE DEHYDROGENASE-RELATED"/>
    <property type="match status" value="1"/>
</dbReference>
<evidence type="ECO:0000313" key="2">
    <source>
        <dbReference type="EMBL" id="SHI50477.1"/>
    </source>
</evidence>
<dbReference type="GO" id="GO:0005737">
    <property type="term" value="C:cytoplasm"/>
    <property type="evidence" value="ECO:0007669"/>
    <property type="project" value="TreeGrafter"/>
</dbReference>
<dbReference type="PANTHER" id="PTHR13847:SF201">
    <property type="entry name" value="PUTATIBE OXIDOREDUCTASE"/>
    <property type="match status" value="1"/>
</dbReference>
<gene>
    <name evidence="2" type="ORF">SAMN05443429_10273</name>
</gene>
<dbReference type="EMBL" id="FQYI01000002">
    <property type="protein sequence ID" value="SHI50477.1"/>
    <property type="molecule type" value="Genomic_DNA"/>
</dbReference>
<dbReference type="Proteomes" id="UP000184335">
    <property type="component" value="Unassembled WGS sequence"/>
</dbReference>
<name>A0A1M6BP75_9FLAO</name>
<dbReference type="Pfam" id="PF01266">
    <property type="entry name" value="DAO"/>
    <property type="match status" value="1"/>
</dbReference>
<keyword evidence="3" id="KW-1185">Reference proteome</keyword>
<feature type="domain" description="FAD dependent oxidoreductase" evidence="1">
    <location>
        <begin position="30"/>
        <end position="384"/>
    </location>
</feature>
<proteinExistence type="predicted"/>
<evidence type="ECO:0000313" key="3">
    <source>
        <dbReference type="Proteomes" id="UP000184335"/>
    </source>
</evidence>
<dbReference type="STRING" id="1118202.SAMN05443429_10273"/>
<dbReference type="RefSeq" id="WP_073178149.1">
    <property type="nucleotide sequence ID" value="NZ_FQYI01000002.1"/>
</dbReference>
<dbReference type="AlphaFoldDB" id="A0A1M6BP75"/>
<dbReference type="Gene3D" id="3.30.9.10">
    <property type="entry name" value="D-Amino Acid Oxidase, subunit A, domain 2"/>
    <property type="match status" value="1"/>
</dbReference>
<sequence>MKLRSSEPFWLVKNGLLNSYPSLQENAECDVLIIGSGITGALVANRCAKDGYSTIVADRRETATGSTSATTAMLQYEIDLMLCDLIPKIGEEGAVASYRACSEAIDKVGHLHAEINSEAGFRKKDSLYFASRRRHLKHLREEYEARAAHGFPVEWLDAEEISERYGLQNSFGGILSHQGASIDGFRFAHDLLSAAVERGLRIFDKTEFQNISHNEDAITAISTEGFEIKAKKIIYCTGFETVEILKENFVDLLSTYAIVGEQQSENCDGLKDTLFWNTGDPYEYFRTTDDGRILIGGLDDDFSNAKRRDAKLEKKALRLEKYIHKNLPDYQFRTDFAWAGTFGSTKDGLPYIGEHKDFPNGYFVLGFGGNGITFSVAGADMVSDYLRGKEHPLSQWFKFGR</sequence>
<dbReference type="InterPro" id="IPR036188">
    <property type="entry name" value="FAD/NAD-bd_sf"/>
</dbReference>